<dbReference type="KEGG" id="ame:725040"/>
<dbReference type="RefSeq" id="XP_006563301.1">
    <property type="nucleotide sequence ID" value="XM_006563238.3"/>
</dbReference>
<dbReference type="EnsemblMetazoa" id="XM_006563238">
    <property type="protein sequence ID" value="XP_006563301"/>
    <property type="gene ID" value="LOC725040"/>
</dbReference>
<feature type="transmembrane region" description="Helical" evidence="2">
    <location>
        <begin position="96"/>
        <end position="117"/>
    </location>
</feature>
<keyword evidence="2" id="KW-1133">Transmembrane helix</keyword>
<accession>A0A8B6YY68</accession>
<evidence type="ECO:0000313" key="4">
    <source>
        <dbReference type="Proteomes" id="UP000005203"/>
    </source>
</evidence>
<dbReference type="Proteomes" id="UP000005203">
    <property type="component" value="Linkage group LG1"/>
</dbReference>
<evidence type="ECO:0000256" key="1">
    <source>
        <dbReference type="ARBA" id="ARBA00005280"/>
    </source>
</evidence>
<dbReference type="PANTHER" id="PTHR13281:SF0">
    <property type="entry name" value="TRANSMEMBRANE PROTEIN 70, MITOCHONDRIAL"/>
    <property type="match status" value="1"/>
</dbReference>
<dbReference type="Pfam" id="PF06979">
    <property type="entry name" value="TMEM70"/>
    <property type="match status" value="1"/>
</dbReference>
<dbReference type="GO" id="GO:0033615">
    <property type="term" value="P:mitochondrial proton-transporting ATP synthase complex assembly"/>
    <property type="evidence" value="ECO:0007669"/>
    <property type="project" value="TreeGrafter"/>
</dbReference>
<gene>
    <name evidence="5" type="primary">LOC725040</name>
</gene>
<dbReference type="InterPro" id="IPR009724">
    <property type="entry name" value="TMEM70"/>
</dbReference>
<sequence>MVLLLQNWILSRRKLFIQEVVLFRISMYKYNNIKNITREYNRCIQKYTPFLQNISREYNSCIQKYTPFLQVRHFSDKNNKEDKELIYIGTMKNKVISLKVLSLVSTALSIAFQPYLFMKLMEEDSLTTMILILTLFNLITIGNPIFIHFVTKRYVIEMHHHPKEEKYSATVYTLFLRRKTIKFTPNDVTEGKYHFSLPISTCYIKNKPLFFLEQNFLNHEHYFTLMNYNKPIDFQMESLNVNAINQSPIVNTSAQIENKNENLREKK</sequence>
<keyword evidence="2" id="KW-0472">Membrane</keyword>
<comment type="similarity">
    <text evidence="1">Belongs to the TMEM70 family.</text>
</comment>
<evidence type="ECO:0000313" key="3">
    <source>
        <dbReference type="EnsemblMetazoa" id="XP_006563301"/>
    </source>
</evidence>
<keyword evidence="2 5" id="KW-0812">Transmembrane</keyword>
<evidence type="ECO:0000256" key="2">
    <source>
        <dbReference type="SAM" id="Phobius"/>
    </source>
</evidence>
<reference evidence="3" key="1">
    <citation type="submission" date="2021-01" db="UniProtKB">
        <authorList>
            <consortium name="EnsemblMetazoa"/>
        </authorList>
    </citation>
    <scope>IDENTIFICATION</scope>
    <source>
        <strain evidence="3">DH4</strain>
    </source>
</reference>
<proteinExistence type="inferred from homology"/>
<keyword evidence="4" id="KW-1185">Reference proteome</keyword>
<feature type="transmembrane region" description="Helical" evidence="2">
    <location>
        <begin position="129"/>
        <end position="150"/>
    </location>
</feature>
<dbReference type="AlphaFoldDB" id="A0A7M7GQT8"/>
<evidence type="ECO:0000313" key="5">
    <source>
        <dbReference type="RefSeq" id="XP_006563301.1"/>
    </source>
</evidence>
<dbReference type="PANTHER" id="PTHR13281">
    <property type="entry name" value="TRANSMEMBRANE PROTEIN 70, MITOCHONDRIAL"/>
    <property type="match status" value="1"/>
</dbReference>
<dbReference type="GeneID" id="725040"/>
<protein>
    <submittedName>
        <fullName evidence="5">Transmembrane protein 70 homolog, mitochondrial</fullName>
    </submittedName>
</protein>
<name>A0A7M7GQT8_APIME</name>
<accession>A0A7M7GQT8</accession>
<organism evidence="3">
    <name type="scientific">Apis mellifera</name>
    <name type="common">Honeybee</name>
    <dbReference type="NCBI Taxonomy" id="7460"/>
    <lineage>
        <taxon>Eukaryota</taxon>
        <taxon>Metazoa</taxon>
        <taxon>Ecdysozoa</taxon>
        <taxon>Arthropoda</taxon>
        <taxon>Hexapoda</taxon>
        <taxon>Insecta</taxon>
        <taxon>Pterygota</taxon>
        <taxon>Neoptera</taxon>
        <taxon>Endopterygota</taxon>
        <taxon>Hymenoptera</taxon>
        <taxon>Apocrita</taxon>
        <taxon>Aculeata</taxon>
        <taxon>Apoidea</taxon>
        <taxon>Anthophila</taxon>
        <taxon>Apidae</taxon>
        <taxon>Apis</taxon>
    </lineage>
</organism>
<dbReference type="OrthoDB" id="156886at2759"/>
<reference evidence="5" key="2">
    <citation type="submission" date="2025-04" db="UniProtKB">
        <authorList>
            <consortium name="RefSeq"/>
        </authorList>
    </citation>
    <scope>IDENTIFICATION</scope>
    <source>
        <strain evidence="5">DH4</strain>
        <tissue evidence="5">Whole body</tissue>
    </source>
</reference>
<dbReference type="InterPro" id="IPR045325">
    <property type="entry name" value="TMEM70/TMEM186/TMEM223"/>
</dbReference>
<dbReference type="GO" id="GO:0031966">
    <property type="term" value="C:mitochondrial membrane"/>
    <property type="evidence" value="ECO:0007669"/>
    <property type="project" value="TreeGrafter"/>
</dbReference>
<reference evidence="4" key="3">
    <citation type="submission" date="2025-05" db="UniProtKB">
        <authorList>
            <consortium name="RefSeq"/>
        </authorList>
    </citation>
    <scope>NUCLEOTIDE SEQUENCE [LARGE SCALE GENOMIC DNA]</scope>
    <source>
        <strain evidence="4">DH4</strain>
    </source>
</reference>